<dbReference type="EMBL" id="JBHRWK010000018">
    <property type="protein sequence ID" value="MFC3450495.1"/>
    <property type="molecule type" value="Genomic_DNA"/>
</dbReference>
<sequence>MSRTWDGLLSVADTLTRVGAAYIPGHLMRSTLPVHSIERLMAHWDDLVMDVYLPQQATYRTRRYGRLLARYKADRTYSFEALPHNEFQQSAEVVPLYGGRTRTFAPIAASILLSEPLLALVRADLGVIAAVESGTRTFYVGLHMVRIAAPRGEARPPVPEGRHCDGHHYVAMHLVARRQCSGGESLIYLPGADSPFLREKLMAELDTLIVDDRRVEHEVTPIRAIGSGGLRDMLLVDFDSFSDLK</sequence>
<keyword evidence="1" id="KW-0223">Dioxygenase</keyword>
<keyword evidence="1" id="KW-0560">Oxidoreductase</keyword>
<evidence type="ECO:0000313" key="1">
    <source>
        <dbReference type="EMBL" id="MFC3450495.1"/>
    </source>
</evidence>
<protein>
    <submittedName>
        <fullName evidence="1">2OG-Fe dioxygenase family protein</fullName>
    </submittedName>
</protein>
<dbReference type="Proteomes" id="UP001595645">
    <property type="component" value="Unassembled WGS sequence"/>
</dbReference>
<keyword evidence="2" id="KW-1185">Reference proteome</keyword>
<accession>A0ABV7NW96</accession>
<comment type="caution">
    <text evidence="1">The sequence shown here is derived from an EMBL/GenBank/DDBJ whole genome shotgun (WGS) entry which is preliminary data.</text>
</comment>
<dbReference type="RefSeq" id="WP_378239218.1">
    <property type="nucleotide sequence ID" value="NZ_JBHRWK010000018.1"/>
</dbReference>
<organism evidence="1 2">
    <name type="scientific">Amycolatopsis speibonae</name>
    <dbReference type="NCBI Taxonomy" id="1450224"/>
    <lineage>
        <taxon>Bacteria</taxon>
        <taxon>Bacillati</taxon>
        <taxon>Actinomycetota</taxon>
        <taxon>Actinomycetes</taxon>
        <taxon>Pseudonocardiales</taxon>
        <taxon>Pseudonocardiaceae</taxon>
        <taxon>Amycolatopsis</taxon>
    </lineage>
</organism>
<name>A0ABV7NW96_9PSEU</name>
<proteinExistence type="predicted"/>
<evidence type="ECO:0000313" key="2">
    <source>
        <dbReference type="Proteomes" id="UP001595645"/>
    </source>
</evidence>
<dbReference type="Pfam" id="PF10014">
    <property type="entry name" value="2OG-Fe_Oxy_2"/>
    <property type="match status" value="1"/>
</dbReference>
<reference evidence="2" key="1">
    <citation type="journal article" date="2019" name="Int. J. Syst. Evol. Microbiol.">
        <title>The Global Catalogue of Microorganisms (GCM) 10K type strain sequencing project: providing services to taxonomists for standard genome sequencing and annotation.</title>
        <authorList>
            <consortium name="The Broad Institute Genomics Platform"/>
            <consortium name="The Broad Institute Genome Sequencing Center for Infectious Disease"/>
            <person name="Wu L."/>
            <person name="Ma J."/>
        </authorList>
    </citation>
    <scope>NUCLEOTIDE SEQUENCE [LARGE SCALE GENOMIC DNA]</scope>
    <source>
        <strain evidence="2">CGMCC 4.7676</strain>
    </source>
</reference>
<dbReference type="InterPro" id="IPR018724">
    <property type="entry name" value="2OG-Fe_dioxygenase"/>
</dbReference>
<dbReference type="GO" id="GO:0051213">
    <property type="term" value="F:dioxygenase activity"/>
    <property type="evidence" value="ECO:0007669"/>
    <property type="project" value="UniProtKB-KW"/>
</dbReference>
<dbReference type="Gene3D" id="2.60.120.620">
    <property type="entry name" value="q2cbj1_9rhob like domain"/>
    <property type="match status" value="1"/>
</dbReference>
<gene>
    <name evidence="1" type="ORF">ACFOSH_13735</name>
</gene>